<dbReference type="WBParaSite" id="PgE144_g001_t03">
    <property type="protein sequence ID" value="PgE144_g001_t03"/>
    <property type="gene ID" value="PgE144_g001"/>
</dbReference>
<feature type="transmembrane region" description="Helical" evidence="1">
    <location>
        <begin position="73"/>
        <end position="106"/>
    </location>
</feature>
<accession>A0A915A147</accession>
<dbReference type="AlphaFoldDB" id="A0A915A147"/>
<evidence type="ECO:0000256" key="1">
    <source>
        <dbReference type="SAM" id="Phobius"/>
    </source>
</evidence>
<keyword evidence="1" id="KW-0472">Membrane</keyword>
<name>A0A915A147_PARUN</name>
<organism evidence="2 3">
    <name type="scientific">Parascaris univalens</name>
    <name type="common">Nematode worm</name>
    <dbReference type="NCBI Taxonomy" id="6257"/>
    <lineage>
        <taxon>Eukaryota</taxon>
        <taxon>Metazoa</taxon>
        <taxon>Ecdysozoa</taxon>
        <taxon>Nematoda</taxon>
        <taxon>Chromadorea</taxon>
        <taxon>Rhabditida</taxon>
        <taxon>Spirurina</taxon>
        <taxon>Ascaridomorpha</taxon>
        <taxon>Ascaridoidea</taxon>
        <taxon>Ascarididae</taxon>
        <taxon>Parascaris</taxon>
    </lineage>
</organism>
<keyword evidence="1" id="KW-0812">Transmembrane</keyword>
<keyword evidence="1" id="KW-1133">Transmembrane helix</keyword>
<evidence type="ECO:0000313" key="2">
    <source>
        <dbReference type="Proteomes" id="UP000887569"/>
    </source>
</evidence>
<reference evidence="3" key="1">
    <citation type="submission" date="2022-11" db="UniProtKB">
        <authorList>
            <consortium name="WormBaseParasite"/>
        </authorList>
    </citation>
    <scope>IDENTIFICATION</scope>
</reference>
<evidence type="ECO:0000313" key="3">
    <source>
        <dbReference type="WBParaSite" id="PgE144_g001_t03"/>
    </source>
</evidence>
<protein>
    <submittedName>
        <fullName evidence="3">Cytoplasmic polyadenylation element-binding protein ZZ domain-containing protein</fullName>
    </submittedName>
</protein>
<keyword evidence="2" id="KW-1185">Reference proteome</keyword>
<sequence length="115" mass="13329">MQQRKCGFSDVGIKWKSRLLLNFVPSSFLNVIRSVVITVLFAHKWLFRVPVCKLFATDSYASISALLRHCTLWISWVSCIASFLSTCTYICCLPLACCDILIFNYARAKFYWSRR</sequence>
<feature type="transmembrane region" description="Helical" evidence="1">
    <location>
        <begin position="20"/>
        <end position="41"/>
    </location>
</feature>
<dbReference type="Proteomes" id="UP000887569">
    <property type="component" value="Unplaced"/>
</dbReference>
<proteinExistence type="predicted"/>